<evidence type="ECO:0000313" key="5">
    <source>
        <dbReference type="Proteomes" id="UP000515570"/>
    </source>
</evidence>
<accession>A0A7G5FDR8</accession>
<evidence type="ECO:0000256" key="2">
    <source>
        <dbReference type="SAM" id="Phobius"/>
    </source>
</evidence>
<reference evidence="4 5" key="1">
    <citation type="submission" date="2020-07" db="EMBL/GenBank/DDBJ databases">
        <title>non toxigenic Corynebacterium sp. nov from a clinical source.</title>
        <authorList>
            <person name="Bernier A.-M."/>
            <person name="Bernard K."/>
        </authorList>
    </citation>
    <scope>NUCLEOTIDE SEQUENCE [LARGE SCALE GENOMIC DNA]</scope>
    <source>
        <strain evidence="5">NML 93-0612</strain>
    </source>
</reference>
<feature type="transmembrane region" description="Helical" evidence="2">
    <location>
        <begin position="859"/>
        <end position="879"/>
    </location>
</feature>
<keyword evidence="5" id="KW-1185">Reference proteome</keyword>
<protein>
    <submittedName>
        <fullName evidence="4">TIGR03769 domain-containing protein</fullName>
    </submittedName>
</protein>
<sequence>MKKLQRVVGVLLAGSLCLNPHIAVAGPNDDKSIATEEHVDSPKIFWEGDSFLLKSESSQGLKPIEETANWIGKGDTSKKQQYVWQVGDDPRLEFLGDEGDLLYWAPAAVDKGYPIWIGFGADIGIPVEQFRDESFQLDLIDFDGPGKMELFTASTEDFPVTRLLSSHDQGRRSSWINPGMHTHNETTFTRPGQYTATYRASARDLEGKLVASKPQTVAWQVGGTRPSSDGLGNIRTAYDKATEGDTSKYSFTIQPHDSSSGGKDAQYLTDLTFSTGSSSDSGTAVFYIDGYYLAEVPVKNGTATWPEMIGSQRSNFQVVYIPAGKGARWVSEPLEYERTAEGLTTQQAGNFPEPASQDPAPAFDYSDKELTDNSVTISTEPYERGEDMVAITVQPADDRISFRVRGGYYESEDAEYPDCEVNFISAPGERTQVETREGCTSPGMVLRLELTPDATTIAQRSNFSMVVPESGEVSGETKWAKSQGAESDPDPVTSAPATPTSAVPEPKETASPTAAPASPTAAPAEPAVPGKNEPTKTAEPQPDPKKPAQKCEKLRIDDGHVDLGPVMLNDKLTFALGDDSGIHFKGHATHDVSNVALVVKPHARQEIGKKGITVEKFPFLKGTGDHVWALSQSQKQGLIWPGFSSEHVPGLEKGTQVTFEIQPLEAPKDGQWWAFLTDNFGTKVQEMLASSDGPASFKRDGRVHMHNYWMFTKPGIYRMKMRTLIGSDQATEWNTVTFHVLDKGQTEIADDECAPESNPSVPGAPSLPGAPGGKDTSKGNSDLLTAGLVTAGVVAAAKVVKDLKNAAAPQKEGGSSQSAVAQGGTKSQASHTGAQQTAGTNAAPAQPGKKMLASTGANVMILIGLAMWLAGMGFAFLSLRRLRG</sequence>
<dbReference type="NCBIfam" id="NF038134">
    <property type="entry name" value="choice_anch_M"/>
    <property type="match status" value="2"/>
</dbReference>
<feature type="signal peptide" evidence="3">
    <location>
        <begin position="1"/>
        <end position="25"/>
    </location>
</feature>
<evidence type="ECO:0000256" key="1">
    <source>
        <dbReference type="SAM" id="MobiDB-lite"/>
    </source>
</evidence>
<feature type="region of interest" description="Disordered" evidence="1">
    <location>
        <begin position="806"/>
        <end position="848"/>
    </location>
</feature>
<feature type="compositionally biased region" description="Low complexity" evidence="1">
    <location>
        <begin position="509"/>
        <end position="529"/>
    </location>
</feature>
<dbReference type="AlphaFoldDB" id="A0A7G5FDR8"/>
<keyword evidence="2" id="KW-0812">Transmembrane</keyword>
<evidence type="ECO:0000313" key="4">
    <source>
        <dbReference type="EMBL" id="QMV84759.1"/>
    </source>
</evidence>
<proteinExistence type="predicted"/>
<dbReference type="RefSeq" id="WP_182385566.1">
    <property type="nucleotide sequence ID" value="NZ_CP059833.1"/>
</dbReference>
<organism evidence="4 5">
    <name type="scientific">Corynebacterium hindlerae</name>
    <dbReference type="NCBI Taxonomy" id="699041"/>
    <lineage>
        <taxon>Bacteria</taxon>
        <taxon>Bacillati</taxon>
        <taxon>Actinomycetota</taxon>
        <taxon>Actinomycetes</taxon>
        <taxon>Mycobacteriales</taxon>
        <taxon>Corynebacteriaceae</taxon>
        <taxon>Corynebacterium</taxon>
    </lineage>
</organism>
<feature type="compositionally biased region" description="Low complexity" evidence="1">
    <location>
        <begin position="759"/>
        <end position="769"/>
    </location>
</feature>
<feature type="chain" id="PRO_5028859131" evidence="3">
    <location>
        <begin position="26"/>
        <end position="884"/>
    </location>
</feature>
<gene>
    <name evidence="4" type="ORF">HW450_10500</name>
</gene>
<dbReference type="NCBIfam" id="TIGR03769">
    <property type="entry name" value="P_ac_wall_RPT"/>
    <property type="match status" value="1"/>
</dbReference>
<feature type="compositionally biased region" description="Low complexity" evidence="1">
    <location>
        <begin position="806"/>
        <end position="824"/>
    </location>
</feature>
<dbReference type="InterPro" id="IPR022435">
    <property type="entry name" value="Surface-anchored_actinobac"/>
</dbReference>
<keyword evidence="2" id="KW-1133">Transmembrane helix</keyword>
<keyword evidence="3" id="KW-0732">Signal</keyword>
<feature type="region of interest" description="Disordered" evidence="1">
    <location>
        <begin position="751"/>
        <end position="779"/>
    </location>
</feature>
<name>A0A7G5FDR8_9CORY</name>
<dbReference type="EMBL" id="CP059833">
    <property type="protein sequence ID" value="QMV84759.1"/>
    <property type="molecule type" value="Genomic_DNA"/>
</dbReference>
<feature type="region of interest" description="Disordered" evidence="1">
    <location>
        <begin position="468"/>
        <end position="550"/>
    </location>
</feature>
<evidence type="ECO:0000256" key="3">
    <source>
        <dbReference type="SAM" id="SignalP"/>
    </source>
</evidence>
<dbReference type="Proteomes" id="UP000515570">
    <property type="component" value="Chromosome"/>
</dbReference>
<feature type="compositionally biased region" description="Low complexity" evidence="1">
    <location>
        <begin position="832"/>
        <end position="848"/>
    </location>
</feature>
<keyword evidence="2" id="KW-0472">Membrane</keyword>